<evidence type="ECO:0000313" key="2">
    <source>
        <dbReference type="EMBL" id="CAF4192735.1"/>
    </source>
</evidence>
<evidence type="ECO:0000256" key="1">
    <source>
        <dbReference type="SAM" id="Phobius"/>
    </source>
</evidence>
<dbReference type="EMBL" id="CAJOAZ010008868">
    <property type="protein sequence ID" value="CAF4192735.1"/>
    <property type="molecule type" value="Genomic_DNA"/>
</dbReference>
<accession>A0A820APG3</accession>
<sequence>MKSCPLKKCKIWAKRYLLPTVIATVVGAAILTAVLVPVLLTYLQ</sequence>
<organism evidence="2 3">
    <name type="scientific">Adineta steineri</name>
    <dbReference type="NCBI Taxonomy" id="433720"/>
    <lineage>
        <taxon>Eukaryota</taxon>
        <taxon>Metazoa</taxon>
        <taxon>Spiralia</taxon>
        <taxon>Gnathifera</taxon>
        <taxon>Rotifera</taxon>
        <taxon>Eurotatoria</taxon>
        <taxon>Bdelloidea</taxon>
        <taxon>Adinetida</taxon>
        <taxon>Adinetidae</taxon>
        <taxon>Adineta</taxon>
    </lineage>
</organism>
<gene>
    <name evidence="2" type="ORF">OXD698_LOCUS40379</name>
</gene>
<protein>
    <submittedName>
        <fullName evidence="2">Uncharacterized protein</fullName>
    </submittedName>
</protein>
<proteinExistence type="predicted"/>
<name>A0A820APG3_9BILA</name>
<keyword evidence="1" id="KW-0812">Transmembrane</keyword>
<dbReference type="AlphaFoldDB" id="A0A820APG3"/>
<feature type="transmembrane region" description="Helical" evidence="1">
    <location>
        <begin position="21"/>
        <end position="43"/>
    </location>
</feature>
<keyword evidence="1" id="KW-1133">Transmembrane helix</keyword>
<comment type="caution">
    <text evidence="2">The sequence shown here is derived from an EMBL/GenBank/DDBJ whole genome shotgun (WGS) entry which is preliminary data.</text>
</comment>
<keyword evidence="1" id="KW-0472">Membrane</keyword>
<reference evidence="2" key="1">
    <citation type="submission" date="2021-02" db="EMBL/GenBank/DDBJ databases">
        <authorList>
            <person name="Nowell W R."/>
        </authorList>
    </citation>
    <scope>NUCLEOTIDE SEQUENCE</scope>
</reference>
<evidence type="ECO:0000313" key="3">
    <source>
        <dbReference type="Proteomes" id="UP000663844"/>
    </source>
</evidence>
<dbReference type="Proteomes" id="UP000663844">
    <property type="component" value="Unassembled WGS sequence"/>
</dbReference>
<feature type="non-terminal residue" evidence="2">
    <location>
        <position position="1"/>
    </location>
</feature>